<evidence type="ECO:0000256" key="3">
    <source>
        <dbReference type="ARBA" id="ARBA00022692"/>
    </source>
</evidence>
<feature type="transmembrane region" description="Helical" evidence="6">
    <location>
        <begin position="206"/>
        <end position="230"/>
    </location>
</feature>
<dbReference type="Proteomes" id="UP000678499">
    <property type="component" value="Unassembled WGS sequence"/>
</dbReference>
<keyword evidence="4 6" id="KW-1133">Transmembrane helix</keyword>
<dbReference type="GO" id="GO:0016020">
    <property type="term" value="C:membrane"/>
    <property type="evidence" value="ECO:0007669"/>
    <property type="project" value="UniProtKB-SubCell"/>
</dbReference>
<feature type="transmembrane region" description="Helical" evidence="6">
    <location>
        <begin position="171"/>
        <end position="194"/>
    </location>
</feature>
<dbReference type="EMBL" id="CAJPEX010001436">
    <property type="protein sequence ID" value="CAG0919157.1"/>
    <property type="molecule type" value="Genomic_DNA"/>
</dbReference>
<dbReference type="Pfam" id="PF00999">
    <property type="entry name" value="Na_H_Exchanger"/>
    <property type="match status" value="1"/>
</dbReference>
<dbReference type="GO" id="GO:0015297">
    <property type="term" value="F:antiporter activity"/>
    <property type="evidence" value="ECO:0007669"/>
    <property type="project" value="InterPro"/>
</dbReference>
<feature type="transmembrane region" description="Helical" evidence="6">
    <location>
        <begin position="390"/>
        <end position="411"/>
    </location>
</feature>
<evidence type="ECO:0000256" key="1">
    <source>
        <dbReference type="ARBA" id="ARBA00004141"/>
    </source>
</evidence>
<dbReference type="GO" id="GO:1902600">
    <property type="term" value="P:proton transmembrane transport"/>
    <property type="evidence" value="ECO:0007669"/>
    <property type="project" value="InterPro"/>
</dbReference>
<name>A0A7R9BR98_9CRUS</name>
<feature type="transmembrane region" description="Helical" evidence="6">
    <location>
        <begin position="273"/>
        <end position="306"/>
    </location>
</feature>
<organism evidence="8">
    <name type="scientific">Notodromas monacha</name>
    <dbReference type="NCBI Taxonomy" id="399045"/>
    <lineage>
        <taxon>Eukaryota</taxon>
        <taxon>Metazoa</taxon>
        <taxon>Ecdysozoa</taxon>
        <taxon>Arthropoda</taxon>
        <taxon>Crustacea</taxon>
        <taxon>Oligostraca</taxon>
        <taxon>Ostracoda</taxon>
        <taxon>Podocopa</taxon>
        <taxon>Podocopida</taxon>
        <taxon>Cypridocopina</taxon>
        <taxon>Cypridoidea</taxon>
        <taxon>Cyprididae</taxon>
        <taxon>Notodromas</taxon>
    </lineage>
</organism>
<feature type="transmembrane region" description="Helical" evidence="6">
    <location>
        <begin position="502"/>
        <end position="522"/>
    </location>
</feature>
<feature type="transmembrane region" description="Helical" evidence="6">
    <location>
        <begin position="356"/>
        <end position="378"/>
    </location>
</feature>
<dbReference type="InterPro" id="IPR006153">
    <property type="entry name" value="Cation/H_exchanger_TM"/>
</dbReference>
<gene>
    <name evidence="8" type="ORF">NMOB1V02_LOCUS6692</name>
</gene>
<evidence type="ECO:0000256" key="2">
    <source>
        <dbReference type="ARBA" id="ARBA00007367"/>
    </source>
</evidence>
<evidence type="ECO:0000313" key="9">
    <source>
        <dbReference type="Proteomes" id="UP000678499"/>
    </source>
</evidence>
<evidence type="ECO:0000256" key="4">
    <source>
        <dbReference type="ARBA" id="ARBA00022989"/>
    </source>
</evidence>
<feature type="transmembrane region" description="Helical" evidence="6">
    <location>
        <begin position="51"/>
        <end position="75"/>
    </location>
</feature>
<evidence type="ECO:0000259" key="7">
    <source>
        <dbReference type="Pfam" id="PF00999"/>
    </source>
</evidence>
<evidence type="ECO:0000256" key="5">
    <source>
        <dbReference type="ARBA" id="ARBA00023136"/>
    </source>
</evidence>
<feature type="transmembrane region" description="Helical" evidence="6">
    <location>
        <begin position="423"/>
        <end position="447"/>
    </location>
</feature>
<accession>A0A7R9BR98</accession>
<dbReference type="EMBL" id="OA883473">
    <property type="protein sequence ID" value="CAD7279005.1"/>
    <property type="molecule type" value="Genomic_DNA"/>
</dbReference>
<comment type="similarity">
    <text evidence="2">Belongs to the monovalent cation:proton antiporter 1 (CPA1) transporter (TC 2.A.36) family.</text>
</comment>
<protein>
    <recommendedName>
        <fullName evidence="7">Cation/H+ exchanger transmembrane domain-containing protein</fullName>
    </recommendedName>
</protein>
<keyword evidence="3 6" id="KW-0812">Transmembrane</keyword>
<proteinExistence type="inferred from homology"/>
<dbReference type="InterPro" id="IPR051843">
    <property type="entry name" value="CPA1_transporter"/>
</dbReference>
<dbReference type="PANTHER" id="PTHR31102">
    <property type="match status" value="1"/>
</dbReference>
<comment type="subcellular location">
    <subcellularLocation>
        <location evidence="1">Membrane</location>
        <topology evidence="1">Multi-pass membrane protein</topology>
    </subcellularLocation>
</comment>
<evidence type="ECO:0000313" key="8">
    <source>
        <dbReference type="EMBL" id="CAD7279005.1"/>
    </source>
</evidence>
<dbReference type="InterPro" id="IPR038770">
    <property type="entry name" value="Na+/solute_symporter_sf"/>
</dbReference>
<feature type="transmembrane region" description="Helical" evidence="6">
    <location>
        <begin position="112"/>
        <end position="130"/>
    </location>
</feature>
<keyword evidence="5 6" id="KW-0472">Membrane</keyword>
<reference evidence="8" key="1">
    <citation type="submission" date="2020-11" db="EMBL/GenBank/DDBJ databases">
        <authorList>
            <person name="Tran Van P."/>
        </authorList>
    </citation>
    <scope>NUCLEOTIDE SEQUENCE</scope>
</reference>
<feature type="domain" description="Cation/H+ exchanger transmembrane" evidence="7">
    <location>
        <begin position="68"/>
        <end position="438"/>
    </location>
</feature>
<dbReference type="PANTHER" id="PTHR31102:SF1">
    <property type="entry name" value="CATION_H+ EXCHANGER DOMAIN-CONTAINING PROTEIN"/>
    <property type="match status" value="1"/>
</dbReference>
<keyword evidence="9" id="KW-1185">Reference proteome</keyword>
<dbReference type="OrthoDB" id="423807at2759"/>
<evidence type="ECO:0000256" key="6">
    <source>
        <dbReference type="SAM" id="Phobius"/>
    </source>
</evidence>
<dbReference type="Gene3D" id="1.20.1530.20">
    <property type="match status" value="1"/>
</dbReference>
<dbReference type="AlphaFoldDB" id="A0A7R9BR98"/>
<feature type="transmembrane region" description="Helical" evidence="6">
    <location>
        <begin position="242"/>
        <end position="261"/>
    </location>
</feature>
<sequence length="620" mass="65651">MSVSLGDDTYVDASFERHLFVSLEMTNTRISDSSMVQSVYNASKQKNSLSAFMSISNPGFSVFILLITSIINGWFSSLVHLPPLLGMLLTGICIRNIPHLAFTANFNPQLNAALRTFALLIILTRAGLGLQPKTLKQMPGTVLALSLLPNLAEASTVAVTAKFLLGFPWSHAFMLGFVLSAVSTAVVVPSMLSFQEKRIGKDIPTLCLAAASVDNVTSISIFGIIFAAWTSQSANLIDLISTPLQVIAAVVYGVVSGLVFGTLPTSSSRVKSILLIFSGIMGLFGGAKLGFRGFGPLATVITAFFASVKWQEDDDSQQQQQEVKEFFADAWFLFEPLLFGLIGIEMDLSRIQAKALYQIGIVLALGAMSRFAASFFATGFARGFGTRERVFIAIAWFSKASVQAALGPIVLSNSGSLSEEYVGFGSVILTTAVLAILVTAPAGAVAIELCAKKCLASNDDHHPELPTSSDFGIPPSPCFLLIVSIYKHKRSLMLHTPDDGRLGIVVNVIVDVVVVVAAVITCRRRRDSGMSLSLAAGRRRGASSNSVDGGRVGGVAESGERVAITDVQVAVRGRGAQGVGAASPLPLPVAAHAHADHAHAAQAQADAQEQEDVQLCGLHA</sequence>